<comment type="function">
    <text evidence="9">Activator of cell division through the inhibition of FtsZ GTPase activity, therefore promoting FtsZ assembly into bundles of protofilaments necessary for the formation of the division Z ring. It is recruited early at mid-cell but it is not essential for cell division.</text>
</comment>
<dbReference type="GO" id="GO:0030428">
    <property type="term" value="C:cell septum"/>
    <property type="evidence" value="ECO:0007669"/>
    <property type="project" value="TreeGrafter"/>
</dbReference>
<evidence type="ECO:0000256" key="11">
    <source>
        <dbReference type="ARBA" id="ARBA00033158"/>
    </source>
</evidence>
<accession>A0AA37W0K6</accession>
<dbReference type="Proteomes" id="UP001161422">
    <property type="component" value="Unassembled WGS sequence"/>
</dbReference>
<dbReference type="InterPro" id="IPR036192">
    <property type="entry name" value="Cell_div_ZapA-like_sf"/>
</dbReference>
<reference evidence="12" key="2">
    <citation type="submission" date="2023-01" db="EMBL/GenBank/DDBJ databases">
        <title>Draft genome sequence of Paraferrimonas sedimenticola strain NBRC 101628.</title>
        <authorList>
            <person name="Sun Q."/>
            <person name="Mori K."/>
        </authorList>
    </citation>
    <scope>NUCLEOTIDE SEQUENCE</scope>
    <source>
        <strain evidence="12">NBRC 101628</strain>
    </source>
</reference>
<evidence type="ECO:0000313" key="13">
    <source>
        <dbReference type="Proteomes" id="UP001161422"/>
    </source>
</evidence>
<dbReference type="Gene3D" id="1.20.5.50">
    <property type="match status" value="1"/>
</dbReference>
<evidence type="ECO:0000256" key="10">
    <source>
        <dbReference type="ARBA" id="ARBA00026068"/>
    </source>
</evidence>
<keyword evidence="8" id="KW-0131">Cell cycle</keyword>
<dbReference type="GO" id="GO:0000917">
    <property type="term" value="P:division septum assembly"/>
    <property type="evidence" value="ECO:0007669"/>
    <property type="project" value="UniProtKB-KW"/>
</dbReference>
<organism evidence="12 13">
    <name type="scientific">Paraferrimonas sedimenticola</name>
    <dbReference type="NCBI Taxonomy" id="375674"/>
    <lineage>
        <taxon>Bacteria</taxon>
        <taxon>Pseudomonadati</taxon>
        <taxon>Pseudomonadota</taxon>
        <taxon>Gammaproteobacteria</taxon>
        <taxon>Alteromonadales</taxon>
        <taxon>Ferrimonadaceae</taxon>
        <taxon>Paraferrimonas</taxon>
    </lineage>
</organism>
<evidence type="ECO:0000256" key="1">
    <source>
        <dbReference type="ARBA" id="ARBA00004496"/>
    </source>
</evidence>
<name>A0AA37W0K6_9GAMM</name>
<evidence type="ECO:0000313" key="12">
    <source>
        <dbReference type="EMBL" id="GLP95518.1"/>
    </source>
</evidence>
<comment type="similarity">
    <text evidence="2">Belongs to the ZapA family. Type 1 subfamily.</text>
</comment>
<dbReference type="PANTHER" id="PTHR34981">
    <property type="entry name" value="CELL DIVISION PROTEIN ZAPA"/>
    <property type="match status" value="1"/>
</dbReference>
<keyword evidence="6" id="KW-0175">Coiled coil</keyword>
<dbReference type="InterPro" id="IPR007838">
    <property type="entry name" value="Cell_div_ZapA-like"/>
</dbReference>
<keyword evidence="7" id="KW-0717">Septation</keyword>
<evidence type="ECO:0000256" key="6">
    <source>
        <dbReference type="ARBA" id="ARBA00023054"/>
    </source>
</evidence>
<dbReference type="PANTHER" id="PTHR34981:SF1">
    <property type="entry name" value="CELL DIVISION PROTEIN ZAPA"/>
    <property type="match status" value="1"/>
</dbReference>
<dbReference type="GO" id="GO:0005829">
    <property type="term" value="C:cytosol"/>
    <property type="evidence" value="ECO:0007669"/>
    <property type="project" value="TreeGrafter"/>
</dbReference>
<keyword evidence="4" id="KW-0963">Cytoplasm</keyword>
<evidence type="ECO:0000256" key="9">
    <source>
        <dbReference type="ARBA" id="ARBA00024910"/>
    </source>
</evidence>
<evidence type="ECO:0000256" key="2">
    <source>
        <dbReference type="ARBA" id="ARBA00010074"/>
    </source>
</evidence>
<gene>
    <name evidence="12" type="primary">zapA</name>
    <name evidence="12" type="ORF">GCM10007895_08240</name>
</gene>
<reference evidence="12" key="1">
    <citation type="journal article" date="2014" name="Int. J. Syst. Evol. Microbiol.">
        <title>Complete genome sequence of Corynebacterium casei LMG S-19264T (=DSM 44701T), isolated from a smear-ripened cheese.</title>
        <authorList>
            <consortium name="US DOE Joint Genome Institute (JGI-PGF)"/>
            <person name="Walter F."/>
            <person name="Albersmeier A."/>
            <person name="Kalinowski J."/>
            <person name="Ruckert C."/>
        </authorList>
    </citation>
    <scope>NUCLEOTIDE SEQUENCE</scope>
    <source>
        <strain evidence="12">NBRC 101628</strain>
    </source>
</reference>
<dbReference type="SUPFAM" id="SSF102829">
    <property type="entry name" value="Cell division protein ZapA-like"/>
    <property type="match status" value="1"/>
</dbReference>
<evidence type="ECO:0000256" key="3">
    <source>
        <dbReference type="ARBA" id="ARBA00015195"/>
    </source>
</evidence>
<keyword evidence="13" id="KW-1185">Reference proteome</keyword>
<protein>
    <recommendedName>
        <fullName evidence="3">Cell division protein ZapA</fullName>
    </recommendedName>
    <alternativeName>
        <fullName evidence="11">Z ring-associated protein ZapA</fullName>
    </alternativeName>
</protein>
<comment type="subunit">
    <text evidence="10">Homodimer. Interacts with FtsZ.</text>
</comment>
<dbReference type="InterPro" id="IPR042233">
    <property type="entry name" value="Cell_div_ZapA_N"/>
</dbReference>
<sequence length="92" mass="10468">MGRVFSVSCPDGEEEALQAVARDLDDKMRAIRARTHCQNREELAVMAALQLGYDLSKEKNRNQNAQQAFEERILLLQRTLEEALVEHAVKAE</sequence>
<proteinExistence type="inferred from homology"/>
<dbReference type="EMBL" id="BSNC01000003">
    <property type="protein sequence ID" value="GLP95518.1"/>
    <property type="molecule type" value="Genomic_DNA"/>
</dbReference>
<evidence type="ECO:0000256" key="8">
    <source>
        <dbReference type="ARBA" id="ARBA00023306"/>
    </source>
</evidence>
<dbReference type="GO" id="GO:0043093">
    <property type="term" value="P:FtsZ-dependent cytokinesis"/>
    <property type="evidence" value="ECO:0007669"/>
    <property type="project" value="TreeGrafter"/>
</dbReference>
<evidence type="ECO:0000256" key="7">
    <source>
        <dbReference type="ARBA" id="ARBA00023210"/>
    </source>
</evidence>
<keyword evidence="5 12" id="KW-0132">Cell division</keyword>
<evidence type="ECO:0000256" key="5">
    <source>
        <dbReference type="ARBA" id="ARBA00022618"/>
    </source>
</evidence>
<comment type="caution">
    <text evidence="12">The sequence shown here is derived from an EMBL/GenBank/DDBJ whole genome shotgun (WGS) entry which is preliminary data.</text>
</comment>
<dbReference type="AlphaFoldDB" id="A0AA37W0K6"/>
<evidence type="ECO:0000256" key="4">
    <source>
        <dbReference type="ARBA" id="ARBA00022490"/>
    </source>
</evidence>
<dbReference type="GO" id="GO:0000921">
    <property type="term" value="P:septin ring assembly"/>
    <property type="evidence" value="ECO:0007669"/>
    <property type="project" value="TreeGrafter"/>
</dbReference>
<dbReference type="GO" id="GO:0032153">
    <property type="term" value="C:cell division site"/>
    <property type="evidence" value="ECO:0007669"/>
    <property type="project" value="TreeGrafter"/>
</dbReference>
<dbReference type="Gene3D" id="3.30.160.880">
    <property type="entry name" value="Cell division protein ZapA protomer, N-terminal domain"/>
    <property type="match status" value="1"/>
</dbReference>
<comment type="subcellular location">
    <subcellularLocation>
        <location evidence="1">Cytoplasm</location>
    </subcellularLocation>
</comment>
<dbReference type="Pfam" id="PF05164">
    <property type="entry name" value="ZapA"/>
    <property type="match status" value="1"/>
</dbReference>